<gene>
    <name evidence="8" type="ORF">AN401_04405</name>
</gene>
<sequence length="475" mass="50953">MSGLKLPGVGSGFPIQSFVDAVVSAERTPKEQQLARRANSIEVQLSAYGGLKSVLDEFKTALKKLGDEEAFQKRSARFSESGFLTAKADKSAVAGSYSLVVEQLAEAHKIGSDYITGENAKSLQLGSGTLELTSNGESFSVDIARDKSSLADIAEAINNAEDNKGVRATVVTDDLGSRLVLFAEKTGVANEVSLSVSGNGDGDDHNGNPASLALLGNFDTLQAAQDARIKLDGATITSATNEFKDAVTGLTLTASKVSDWTDDSKTERKATTLTIGYDKTSVETNLKGFVESFNKVMSTIKQLTAYNAETQKAGPLNGDGSARAITAQIRALLSEAVEGAVSPVKSLTDLGITTKQDGTIELDAALLKKQVDENFEKVGLLFASEKGVAEKLDDLLEGFVGKEGMLTEKDKSLREQMKKLEKEADAFTLRMEEFEARTYKQFSAMDIAVARMNQQLNSVVSAFESMPDFNSWRKK</sequence>
<dbReference type="Pfam" id="PF07195">
    <property type="entry name" value="FliD_C"/>
    <property type="match status" value="1"/>
</dbReference>
<keyword evidence="3 5" id="KW-0175">Coiled coil</keyword>
<dbReference type="GO" id="GO:0071973">
    <property type="term" value="P:bacterial-type flagellum-dependent cell motility"/>
    <property type="evidence" value="ECO:0007669"/>
    <property type="project" value="TreeGrafter"/>
</dbReference>
<evidence type="ECO:0000259" key="6">
    <source>
        <dbReference type="Pfam" id="PF02465"/>
    </source>
</evidence>
<dbReference type="KEGG" id="zdf:AN401_04405"/>
<evidence type="ECO:0000256" key="2">
    <source>
        <dbReference type="ARBA" id="ARBA00011255"/>
    </source>
</evidence>
<dbReference type="InterPro" id="IPR010809">
    <property type="entry name" value="FliD_C"/>
</dbReference>
<accession>A0A291HM65</accession>
<dbReference type="GO" id="GO:0005576">
    <property type="term" value="C:extracellular region"/>
    <property type="evidence" value="ECO:0007669"/>
    <property type="project" value="UniProtKB-SubCell"/>
</dbReference>
<keyword evidence="8" id="KW-0282">Flagellum</keyword>
<dbReference type="InterPro" id="IPR010810">
    <property type="entry name" value="Flagellin_hook_IN_motif"/>
</dbReference>
<feature type="coiled-coil region" evidence="5">
    <location>
        <begin position="403"/>
        <end position="437"/>
    </location>
</feature>
<feature type="domain" description="Flagellar hook-associated protein 2 C-terminal" evidence="7">
    <location>
        <begin position="224"/>
        <end position="454"/>
    </location>
</feature>
<name>A0A291HM65_9GAMM</name>
<evidence type="ECO:0000313" key="9">
    <source>
        <dbReference type="Proteomes" id="UP000217763"/>
    </source>
</evidence>
<dbReference type="AlphaFoldDB" id="A0A291HM65"/>
<dbReference type="InterPro" id="IPR040026">
    <property type="entry name" value="FliD"/>
</dbReference>
<dbReference type="GO" id="GO:0009424">
    <property type="term" value="C:bacterial-type flagellum hook"/>
    <property type="evidence" value="ECO:0007669"/>
    <property type="project" value="UniProtKB-UniRule"/>
</dbReference>
<dbReference type="PANTHER" id="PTHR30288:SF0">
    <property type="entry name" value="FLAGELLAR HOOK-ASSOCIATED PROTEIN 2"/>
    <property type="match status" value="1"/>
</dbReference>
<dbReference type="Pfam" id="PF02465">
    <property type="entry name" value="FliD_N"/>
    <property type="match status" value="1"/>
</dbReference>
<dbReference type="RefSeq" id="WP_096778643.1">
    <property type="nucleotide sequence ID" value="NZ_CP012621.1"/>
</dbReference>
<evidence type="ECO:0000256" key="3">
    <source>
        <dbReference type="ARBA" id="ARBA00023054"/>
    </source>
</evidence>
<dbReference type="EMBL" id="CP012621">
    <property type="protein sequence ID" value="ATG73188.1"/>
    <property type="molecule type" value="Genomic_DNA"/>
</dbReference>
<keyword evidence="4 5" id="KW-0975">Bacterial flagellum</keyword>
<dbReference type="InterPro" id="IPR003481">
    <property type="entry name" value="FliD_N"/>
</dbReference>
<comment type="function">
    <text evidence="5">Required for morphogenesis and for the elongation of the flagellar filament by facilitating polymerization of the flagellin monomers at the tip of growing filament. Forms a capping structure, which prevents flagellin subunits (transported through the central channel of the flagellum) from leaking out without polymerization at the distal end.</text>
</comment>
<organism evidence="8 9">
    <name type="scientific">Zobellella denitrificans</name>
    <dbReference type="NCBI Taxonomy" id="347534"/>
    <lineage>
        <taxon>Bacteria</taxon>
        <taxon>Pseudomonadati</taxon>
        <taxon>Pseudomonadota</taxon>
        <taxon>Gammaproteobacteria</taxon>
        <taxon>Aeromonadales</taxon>
        <taxon>Aeromonadaceae</taxon>
        <taxon>Zobellella</taxon>
    </lineage>
</organism>
<evidence type="ECO:0000256" key="5">
    <source>
        <dbReference type="RuleBase" id="RU362066"/>
    </source>
</evidence>
<proteinExistence type="inferred from homology"/>
<dbReference type="PANTHER" id="PTHR30288">
    <property type="entry name" value="FLAGELLAR CAP/ASSEMBLY PROTEIN FLID"/>
    <property type="match status" value="1"/>
</dbReference>
<comment type="similarity">
    <text evidence="1 5">Belongs to the FliD family.</text>
</comment>
<dbReference type="GO" id="GO:0009421">
    <property type="term" value="C:bacterial-type flagellum filament cap"/>
    <property type="evidence" value="ECO:0007669"/>
    <property type="project" value="InterPro"/>
</dbReference>
<protein>
    <recommendedName>
        <fullName evidence="5">Flagellar hook-associated protein 2</fullName>
        <shortName evidence="5">HAP2</shortName>
    </recommendedName>
    <alternativeName>
        <fullName evidence="5">Flagellar cap protein</fullName>
    </alternativeName>
</protein>
<dbReference type="GO" id="GO:0007155">
    <property type="term" value="P:cell adhesion"/>
    <property type="evidence" value="ECO:0007669"/>
    <property type="project" value="InterPro"/>
</dbReference>
<reference evidence="9" key="1">
    <citation type="submission" date="2015-09" db="EMBL/GenBank/DDBJ databases">
        <authorList>
            <person name="Shao Z."/>
            <person name="Wang L."/>
        </authorList>
    </citation>
    <scope>NUCLEOTIDE SEQUENCE [LARGE SCALE GENOMIC DNA]</scope>
    <source>
        <strain evidence="9">F13-1</strain>
    </source>
</reference>
<comment type="subcellular location">
    <subcellularLocation>
        <location evidence="5">Secreted</location>
    </subcellularLocation>
    <subcellularLocation>
        <location evidence="5">Bacterial flagellum</location>
    </subcellularLocation>
</comment>
<evidence type="ECO:0000256" key="1">
    <source>
        <dbReference type="ARBA" id="ARBA00009764"/>
    </source>
</evidence>
<feature type="domain" description="Flagellar hook-associated protein 2 N-terminal" evidence="6">
    <location>
        <begin position="11"/>
        <end position="108"/>
    </location>
</feature>
<evidence type="ECO:0000259" key="7">
    <source>
        <dbReference type="Pfam" id="PF07195"/>
    </source>
</evidence>
<dbReference type="Proteomes" id="UP000217763">
    <property type="component" value="Chromosome"/>
</dbReference>
<keyword evidence="9" id="KW-1185">Reference proteome</keyword>
<keyword evidence="5" id="KW-0964">Secreted</keyword>
<evidence type="ECO:0000256" key="4">
    <source>
        <dbReference type="ARBA" id="ARBA00023143"/>
    </source>
</evidence>
<comment type="subunit">
    <text evidence="2 5">Homopentamer.</text>
</comment>
<dbReference type="Pfam" id="PF07196">
    <property type="entry name" value="Flagellin_IN"/>
    <property type="match status" value="1"/>
</dbReference>
<evidence type="ECO:0000313" key="8">
    <source>
        <dbReference type="EMBL" id="ATG73188.1"/>
    </source>
</evidence>
<keyword evidence="8" id="KW-0969">Cilium</keyword>
<keyword evidence="8" id="KW-0966">Cell projection</keyword>